<name>A0ABR2FU02_9ROSI</name>
<proteinExistence type="predicted"/>
<keyword evidence="4" id="KW-1185">Reference proteome</keyword>
<evidence type="ECO:0000256" key="1">
    <source>
        <dbReference type="SAM" id="MobiDB-lite"/>
    </source>
</evidence>
<dbReference type="PANTHER" id="PTHR36726:SF5">
    <property type="entry name" value="CLAVATA3_ESR (CLE) GENE FAMILY MEMBER MTCLE11"/>
    <property type="match status" value="1"/>
</dbReference>
<feature type="transmembrane region" description="Helical" evidence="2">
    <location>
        <begin position="6"/>
        <end position="23"/>
    </location>
</feature>
<evidence type="ECO:0000313" key="3">
    <source>
        <dbReference type="EMBL" id="KAK8587443.1"/>
    </source>
</evidence>
<feature type="region of interest" description="Disordered" evidence="1">
    <location>
        <begin position="70"/>
        <end position="103"/>
    </location>
</feature>
<organism evidence="3 4">
    <name type="scientific">Hibiscus sabdariffa</name>
    <name type="common">roselle</name>
    <dbReference type="NCBI Taxonomy" id="183260"/>
    <lineage>
        <taxon>Eukaryota</taxon>
        <taxon>Viridiplantae</taxon>
        <taxon>Streptophyta</taxon>
        <taxon>Embryophyta</taxon>
        <taxon>Tracheophyta</taxon>
        <taxon>Spermatophyta</taxon>
        <taxon>Magnoliopsida</taxon>
        <taxon>eudicotyledons</taxon>
        <taxon>Gunneridae</taxon>
        <taxon>Pentapetalae</taxon>
        <taxon>rosids</taxon>
        <taxon>malvids</taxon>
        <taxon>Malvales</taxon>
        <taxon>Malvaceae</taxon>
        <taxon>Malvoideae</taxon>
        <taxon>Hibiscus</taxon>
    </lineage>
</organism>
<sequence>MVCGTSTGFIIVLVVASMVLLVVQPERVWGSRGIDAAALRWDHKGSTLSPPSVRSSRILEAVVPVESLRTGQDLGPASPMMFDPNRSNKRKVGRGSDPIHDRC</sequence>
<dbReference type="EMBL" id="JBBPBM010000004">
    <property type="protein sequence ID" value="KAK8587443.1"/>
    <property type="molecule type" value="Genomic_DNA"/>
</dbReference>
<dbReference type="PANTHER" id="PTHR36726">
    <property type="entry name" value="CLAVATA3/ESR (CLE)-RELATED PROTEIN 45"/>
    <property type="match status" value="1"/>
</dbReference>
<dbReference type="InterPro" id="IPR038821">
    <property type="entry name" value="CLE45-like"/>
</dbReference>
<evidence type="ECO:0000256" key="2">
    <source>
        <dbReference type="SAM" id="Phobius"/>
    </source>
</evidence>
<reference evidence="3 4" key="1">
    <citation type="journal article" date="2024" name="G3 (Bethesda)">
        <title>Genome assembly of Hibiscus sabdariffa L. provides insights into metabolisms of medicinal natural products.</title>
        <authorList>
            <person name="Kim T."/>
        </authorList>
    </citation>
    <scope>NUCLEOTIDE SEQUENCE [LARGE SCALE GENOMIC DNA]</scope>
    <source>
        <strain evidence="3">TK-2024</strain>
        <tissue evidence="3">Old leaves</tissue>
    </source>
</reference>
<gene>
    <name evidence="3" type="ORF">V6N12_021936</name>
</gene>
<accession>A0ABR2FU02</accession>
<dbReference type="Proteomes" id="UP001472677">
    <property type="component" value="Unassembled WGS sequence"/>
</dbReference>
<keyword evidence="2" id="KW-0812">Transmembrane</keyword>
<evidence type="ECO:0000313" key="4">
    <source>
        <dbReference type="Proteomes" id="UP001472677"/>
    </source>
</evidence>
<comment type="caution">
    <text evidence="3">The sequence shown here is derived from an EMBL/GenBank/DDBJ whole genome shotgun (WGS) entry which is preliminary data.</text>
</comment>
<keyword evidence="2" id="KW-0472">Membrane</keyword>
<protein>
    <submittedName>
        <fullName evidence="3">Uncharacterized protein</fullName>
    </submittedName>
</protein>
<keyword evidence="2" id="KW-1133">Transmembrane helix</keyword>